<dbReference type="AlphaFoldDB" id="A0A0F9NY73"/>
<sequence length="93" mass="10984">MILIKESSPNFLRAGFCFGYWGFSNKREVSFHRKIHIKHADTALCKKIYNDFMYFYPVGITLRTFASDYDNICRECLLIYNHNPPTLKLRLGL</sequence>
<name>A0A0F9NY73_9ZZZZ</name>
<comment type="caution">
    <text evidence="1">The sequence shown here is derived from an EMBL/GenBank/DDBJ whole genome shotgun (WGS) entry which is preliminary data.</text>
</comment>
<dbReference type="EMBL" id="LAZR01003030">
    <property type="protein sequence ID" value="KKN22789.1"/>
    <property type="molecule type" value="Genomic_DNA"/>
</dbReference>
<organism evidence="1">
    <name type="scientific">marine sediment metagenome</name>
    <dbReference type="NCBI Taxonomy" id="412755"/>
    <lineage>
        <taxon>unclassified sequences</taxon>
        <taxon>metagenomes</taxon>
        <taxon>ecological metagenomes</taxon>
    </lineage>
</organism>
<gene>
    <name evidence="1" type="ORF">LCGC14_0911510</name>
</gene>
<evidence type="ECO:0000313" key="1">
    <source>
        <dbReference type="EMBL" id="KKN22789.1"/>
    </source>
</evidence>
<proteinExistence type="predicted"/>
<protein>
    <submittedName>
        <fullName evidence="1">Uncharacterized protein</fullName>
    </submittedName>
</protein>
<reference evidence="1" key="1">
    <citation type="journal article" date="2015" name="Nature">
        <title>Complex archaea that bridge the gap between prokaryotes and eukaryotes.</title>
        <authorList>
            <person name="Spang A."/>
            <person name="Saw J.H."/>
            <person name="Jorgensen S.L."/>
            <person name="Zaremba-Niedzwiedzka K."/>
            <person name="Martijn J."/>
            <person name="Lind A.E."/>
            <person name="van Eijk R."/>
            <person name="Schleper C."/>
            <person name="Guy L."/>
            <person name="Ettema T.J."/>
        </authorList>
    </citation>
    <scope>NUCLEOTIDE SEQUENCE</scope>
</reference>
<accession>A0A0F9NY73</accession>